<accession>A0AAV1VLY8</accession>
<dbReference type="EMBL" id="CAKLBY020000378">
    <property type="protein sequence ID" value="CAK7947232.1"/>
    <property type="molecule type" value="Genomic_DNA"/>
</dbReference>
<name>A0AAV1VLY8_9STRA</name>
<evidence type="ECO:0000313" key="2">
    <source>
        <dbReference type="EMBL" id="CAK7947232.1"/>
    </source>
</evidence>
<feature type="compositionally biased region" description="Basic and acidic residues" evidence="1">
    <location>
        <begin position="1"/>
        <end position="10"/>
    </location>
</feature>
<proteinExistence type="predicted"/>
<comment type="caution">
    <text evidence="2">The sequence shown here is derived from an EMBL/GenBank/DDBJ whole genome shotgun (WGS) entry which is preliminary data.</text>
</comment>
<dbReference type="AlphaFoldDB" id="A0AAV1VLY8"/>
<evidence type="ECO:0000256" key="1">
    <source>
        <dbReference type="SAM" id="MobiDB-lite"/>
    </source>
</evidence>
<feature type="region of interest" description="Disordered" evidence="1">
    <location>
        <begin position="1"/>
        <end position="24"/>
    </location>
</feature>
<evidence type="ECO:0008006" key="4">
    <source>
        <dbReference type="Google" id="ProtNLM"/>
    </source>
</evidence>
<gene>
    <name evidence="2" type="ORF">PM001_LOCUS32382</name>
</gene>
<dbReference type="Proteomes" id="UP001162060">
    <property type="component" value="Unassembled WGS sequence"/>
</dbReference>
<sequence length="115" mass="12644">MTTATRDKEGAGGARSACDGKQRRRAARSVAVHWHQQIGHLAFVTIKRMARDPASGIRLSSKKRMACVSCLEVKQTRNMQSKQESGVHSPIDCIGGVICWDLKGPMTPQDRLGNR</sequence>
<reference evidence="2" key="1">
    <citation type="submission" date="2024-01" db="EMBL/GenBank/DDBJ databases">
        <authorList>
            <person name="Webb A."/>
        </authorList>
    </citation>
    <scope>NUCLEOTIDE SEQUENCE</scope>
    <source>
        <strain evidence="2">Pm1</strain>
    </source>
</reference>
<evidence type="ECO:0000313" key="3">
    <source>
        <dbReference type="Proteomes" id="UP001162060"/>
    </source>
</evidence>
<protein>
    <recommendedName>
        <fullName evidence="4">GAG-pre-integrase domain-containing protein</fullName>
    </recommendedName>
</protein>
<organism evidence="2 3">
    <name type="scientific">Peronospora matthiolae</name>
    <dbReference type="NCBI Taxonomy" id="2874970"/>
    <lineage>
        <taxon>Eukaryota</taxon>
        <taxon>Sar</taxon>
        <taxon>Stramenopiles</taxon>
        <taxon>Oomycota</taxon>
        <taxon>Peronosporomycetes</taxon>
        <taxon>Peronosporales</taxon>
        <taxon>Peronosporaceae</taxon>
        <taxon>Peronospora</taxon>
    </lineage>
</organism>